<dbReference type="PANTHER" id="PTHR11649:SF13">
    <property type="entry name" value="ENGB-TYPE G DOMAIN-CONTAINING PROTEIN"/>
    <property type="match status" value="1"/>
</dbReference>
<dbReference type="SUPFAM" id="SSF52540">
    <property type="entry name" value="P-loop containing nucleoside triphosphate hydrolases"/>
    <property type="match status" value="1"/>
</dbReference>
<evidence type="ECO:0000256" key="8">
    <source>
        <dbReference type="ARBA" id="ARBA00023210"/>
    </source>
</evidence>
<comment type="similarity">
    <text evidence="2">Belongs to the TRAFAC class TrmE-Era-EngA-EngB-Septin-like GTPase superfamily. EngB GTPase family.</text>
</comment>
<keyword evidence="13" id="KW-1185">Reference proteome</keyword>
<evidence type="ECO:0000256" key="10">
    <source>
        <dbReference type="SAM" id="MobiDB-lite"/>
    </source>
</evidence>
<keyword evidence="9" id="KW-0131">Cell cycle</keyword>
<dbReference type="Pfam" id="PF01926">
    <property type="entry name" value="MMR_HSR1"/>
    <property type="match status" value="1"/>
</dbReference>
<keyword evidence="5" id="KW-0547">Nucleotide-binding</keyword>
<evidence type="ECO:0000256" key="2">
    <source>
        <dbReference type="ARBA" id="ARBA00009638"/>
    </source>
</evidence>
<comment type="caution">
    <text evidence="12">The sequence shown here is derived from an EMBL/GenBank/DDBJ whole genome shotgun (WGS) entry which is preliminary data.</text>
</comment>
<dbReference type="EMBL" id="JAVEPI010000003">
    <property type="protein sequence ID" value="KAK1443037.1"/>
    <property type="molecule type" value="Genomic_DNA"/>
</dbReference>
<dbReference type="GO" id="GO:0016787">
    <property type="term" value="F:hydrolase activity"/>
    <property type="evidence" value="ECO:0007669"/>
    <property type="project" value="UniProtKB-KW"/>
</dbReference>
<keyword evidence="4" id="KW-0479">Metal-binding</keyword>
<protein>
    <submittedName>
        <fullName evidence="12">P-loop containing nucleoside triphosphate hydrolase domain containing protein</fullName>
    </submittedName>
</protein>
<proteinExistence type="inferred from homology"/>
<dbReference type="NCBIfam" id="TIGR03598">
    <property type="entry name" value="GTPase_YsxC"/>
    <property type="match status" value="1"/>
</dbReference>
<dbReference type="PANTHER" id="PTHR11649">
    <property type="entry name" value="MSS1/TRME-RELATED GTP-BINDING PROTEIN"/>
    <property type="match status" value="1"/>
</dbReference>
<dbReference type="AlphaFoldDB" id="A0AAD8LRB7"/>
<gene>
    <name evidence="12" type="ORF">BgAZ_305550</name>
</gene>
<dbReference type="InterPro" id="IPR027417">
    <property type="entry name" value="P-loop_NTPase"/>
</dbReference>
<keyword evidence="3" id="KW-0132">Cell division</keyword>
<evidence type="ECO:0000259" key="11">
    <source>
        <dbReference type="PROSITE" id="PS51706"/>
    </source>
</evidence>
<dbReference type="GO" id="GO:0051301">
    <property type="term" value="P:cell division"/>
    <property type="evidence" value="ECO:0007669"/>
    <property type="project" value="UniProtKB-KW"/>
</dbReference>
<keyword evidence="8" id="KW-0717">Septation</keyword>
<accession>A0AAD8LRB7</accession>
<dbReference type="CDD" id="cd01876">
    <property type="entry name" value="YihA_EngB"/>
    <property type="match status" value="1"/>
</dbReference>
<dbReference type="InterPro" id="IPR030393">
    <property type="entry name" value="G_ENGB_dom"/>
</dbReference>
<reference evidence="12" key="1">
    <citation type="submission" date="2023-08" db="EMBL/GenBank/DDBJ databases">
        <title>Draft sequence of the Babesia gibsoni genome.</title>
        <authorList>
            <person name="Yamagishi J.Y."/>
            <person name="Xuan X.X."/>
        </authorList>
    </citation>
    <scope>NUCLEOTIDE SEQUENCE</scope>
    <source>
        <strain evidence="12">Azabu</strain>
    </source>
</reference>
<evidence type="ECO:0000256" key="3">
    <source>
        <dbReference type="ARBA" id="ARBA00022618"/>
    </source>
</evidence>
<evidence type="ECO:0000256" key="5">
    <source>
        <dbReference type="ARBA" id="ARBA00022741"/>
    </source>
</evidence>
<evidence type="ECO:0000256" key="9">
    <source>
        <dbReference type="ARBA" id="ARBA00023306"/>
    </source>
</evidence>
<dbReference type="PROSITE" id="PS51706">
    <property type="entry name" value="G_ENGB"/>
    <property type="match status" value="1"/>
</dbReference>
<evidence type="ECO:0000313" key="12">
    <source>
        <dbReference type="EMBL" id="KAK1443037.1"/>
    </source>
</evidence>
<sequence length="546" mass="61699">MLYTRRLFNALKPVMSRGKESVPLSDNTLKDVITKALGKPTSSDEINYFKRKNNIGSMAPCFAGEIRPKLKLIAAAIDHQGLPALSLPEVAFYGRTNSGKSCLINAICGRFGVCTVKDLPGTTRKLYFYKVGSPASIILVDLPGYGYSSAKEDIKLQWNEFSLSYLKKRESLKLVVILIDSRIGLKQSDLEVINFCDKYKIRWQLVLAKADAMKPVLLAKMMHKVKLETKGFRSSNGKVVAVSATKNQNLDELRDLVDVFAVDKRTAAFWSTVKPEKAGSSDIKDFSLAKLQFTNHKDAFTDVKGEHKLSSGIELQPSESIVTRYNLWRHIDEADDPLSTDHVVLQCVAEIFDTMTPPKGLVEFSAPCKEVTITEMTVEPTVREFVEPSFVEADDNLLCNINVSIEDTLRPSEEVKVVHENLIEDKIKSYKKRLLTRTETIPIVSRPKIGRSYKRVLSMFKKVLKPKQLKWNVADQTKLSWSAVYQKWEKWSRKHPHLAGTVDAPTKRAVISTGRKAQIRKHQLQVHEERKKLRQGSPKINKKLAL</sequence>
<feature type="domain" description="EngB-type G" evidence="11">
    <location>
        <begin position="86"/>
        <end position="263"/>
    </location>
</feature>
<evidence type="ECO:0000256" key="1">
    <source>
        <dbReference type="ARBA" id="ARBA00001946"/>
    </source>
</evidence>
<dbReference type="Gene3D" id="3.40.50.300">
    <property type="entry name" value="P-loop containing nucleotide triphosphate hydrolases"/>
    <property type="match status" value="1"/>
</dbReference>
<dbReference type="GO" id="GO:0005525">
    <property type="term" value="F:GTP binding"/>
    <property type="evidence" value="ECO:0007669"/>
    <property type="project" value="UniProtKB-KW"/>
</dbReference>
<keyword evidence="7" id="KW-0342">GTP-binding</keyword>
<dbReference type="InterPro" id="IPR006073">
    <property type="entry name" value="GTP-bd"/>
</dbReference>
<evidence type="ECO:0000256" key="4">
    <source>
        <dbReference type="ARBA" id="ARBA00022723"/>
    </source>
</evidence>
<evidence type="ECO:0000256" key="6">
    <source>
        <dbReference type="ARBA" id="ARBA00022842"/>
    </source>
</evidence>
<dbReference type="HAMAP" id="MF_00321">
    <property type="entry name" value="GTPase_EngB"/>
    <property type="match status" value="1"/>
</dbReference>
<comment type="cofactor">
    <cofactor evidence="1">
        <name>Mg(2+)</name>
        <dbReference type="ChEBI" id="CHEBI:18420"/>
    </cofactor>
</comment>
<organism evidence="12 13">
    <name type="scientific">Babesia gibsoni</name>
    <dbReference type="NCBI Taxonomy" id="33632"/>
    <lineage>
        <taxon>Eukaryota</taxon>
        <taxon>Sar</taxon>
        <taxon>Alveolata</taxon>
        <taxon>Apicomplexa</taxon>
        <taxon>Aconoidasida</taxon>
        <taxon>Piroplasmida</taxon>
        <taxon>Babesiidae</taxon>
        <taxon>Babesia</taxon>
    </lineage>
</organism>
<keyword evidence="12" id="KW-0378">Hydrolase</keyword>
<evidence type="ECO:0000256" key="7">
    <source>
        <dbReference type="ARBA" id="ARBA00023134"/>
    </source>
</evidence>
<dbReference type="InterPro" id="IPR019987">
    <property type="entry name" value="GTP-bd_ribosome_bio_YsxC"/>
</dbReference>
<dbReference type="Proteomes" id="UP001230268">
    <property type="component" value="Unassembled WGS sequence"/>
</dbReference>
<name>A0AAD8LRB7_BABGI</name>
<keyword evidence="6" id="KW-0460">Magnesium</keyword>
<dbReference type="GO" id="GO:0046872">
    <property type="term" value="F:metal ion binding"/>
    <property type="evidence" value="ECO:0007669"/>
    <property type="project" value="UniProtKB-KW"/>
</dbReference>
<feature type="region of interest" description="Disordered" evidence="10">
    <location>
        <begin position="524"/>
        <end position="546"/>
    </location>
</feature>
<evidence type="ECO:0000313" key="13">
    <source>
        <dbReference type="Proteomes" id="UP001230268"/>
    </source>
</evidence>